<evidence type="ECO:0000313" key="8">
    <source>
        <dbReference type="EMBL" id="KAI1709460.1"/>
    </source>
</evidence>
<feature type="compositionally biased region" description="Pro residues" evidence="5">
    <location>
        <begin position="192"/>
        <end position="204"/>
    </location>
</feature>
<feature type="region of interest" description="Disordered" evidence="5">
    <location>
        <begin position="231"/>
        <end position="330"/>
    </location>
</feature>
<keyword evidence="3" id="KW-0597">Phosphoprotein</keyword>
<sequence>MLSGRQGRRPGTGELNPAVIGFFTVDRLRKELENRGLISTGNKSALEERLLEAVKCGKTVLSPDASASTATVSIKTEFIETEETPPAKKRGRKRKAEDVPLEPETSEPPTPSALPTTHELPAEECKKAVKKSLKKFTWATRPPVEALQKAFEPPLIEEESPSAPPLQMPLIKEESPLVPPPQPILINEKSPSVPPAQLPLPTQLPPITSITRDSASPEVKILSVVGKAPSIIRSPALSPVRPPKSPQSAKQPQDDTLASKPKPKQAKYEEKTRPPKPSQSAKRPTDLLGTISAKQDETLASKSKPEQAKFPEKTRPPKPPQSAKQPIDPLETIIAKHQDHLASKHKSKHAKFEEKTRFELERRRASGVEHLGSGRMEPPRRIQENRSISRDTASPEVKTPSLIGKTPSIIRTPALPTVRPPKPHQSAKQPIDLLETIIAKQDETLASKYKSEQAKIEEKTRFELERRRASGVEHLGFGRMEPPRRIQENKSTSIDMVKTASNFSEPESDSAGYQEKQKPPAAYHDKTIKIPRLPPPKPAETSDGENENRKFPGSPSPPPKLTETSEEVENINLPGSPPPKPAETYNGEEEDEKRKLPVSPSPPPKLTETSYGEEDEDRTLPGSSPPKPTETSDGEEIENINLPGSPPPKTTGTSDGEEEDGDRTLPGSPPPEATETSDGEEEDDENVKLPGSPQPPPKPIETSHDAQKHSNQPEQLLLKDPKGLLSRASEVLKKMNKSDVDNQEQLNQYEQVLDAEPEASSPEEQEKPLPDFHGEPVPDDEDDDALFEIAAGLRPPKKREMGPPVIEEEPLPDDDFIELDYYNADLNIKAANSNKWLIDPDNGDGFALMWGGVRSNYGIVLADDFLPAEKVAFQIKIVEFLSLKHVPFEEMEPHDVRIGWSAAGTSNMLGESAHSYSFCSLGKKAHANHFEEYGEAFHAGDVVTTVLDLSNCEIRFYKNKVNLGTAFIDMDFKSGDVVFPHIATKNCKVLVNFGGDEEELPETEDLTLWSLPPEEADSTMVAKLRNGAKDGIVASRRPPPDKTSCTVIAMVGLPGAGKTTWVRQYLRDHPEEHWILLNTDTILSAMTINGVPRRRAHQGRWDMVMGLTAKALNRSLQMACRRRHNYIIDKTNVSKEVRKKLAQFQDFQRKCVVIIPSDEELERRLIKQSRLDGGAGQIPAEAMLELKAMFSIPCTETEPVDDVKFIEPPISRINEAIELVKKYNEEGKPWMRQPYGRTKKPESVISDHRDMPNQWVAGRPSI</sequence>
<dbReference type="Gene3D" id="3.40.50.300">
    <property type="entry name" value="P-loop containing nucleotide triphosphate hydrolases"/>
    <property type="match status" value="1"/>
</dbReference>
<comment type="caution">
    <text evidence="8">The sequence shown here is derived from an EMBL/GenBank/DDBJ whole genome shotgun (WGS) entry which is preliminary data.</text>
</comment>
<accession>A0AAD4QYC6</accession>
<feature type="region of interest" description="Disordered" evidence="5">
    <location>
        <begin position="173"/>
        <end position="216"/>
    </location>
</feature>
<dbReference type="Proteomes" id="UP001201812">
    <property type="component" value="Unassembled WGS sequence"/>
</dbReference>
<proteinExistence type="predicted"/>
<feature type="compositionally biased region" description="Basic and acidic residues" evidence="5">
    <location>
        <begin position="377"/>
        <end position="389"/>
    </location>
</feature>
<dbReference type="CDD" id="cd12884">
    <property type="entry name" value="SPRY_hnRNP"/>
    <property type="match status" value="1"/>
</dbReference>
<feature type="compositionally biased region" description="Basic and acidic residues" evidence="5">
    <location>
        <begin position="1239"/>
        <end position="1251"/>
    </location>
</feature>
<comment type="subcellular location">
    <subcellularLocation>
        <location evidence="1">Nucleus</location>
    </subcellularLocation>
</comment>
<evidence type="ECO:0000313" key="9">
    <source>
        <dbReference type="Proteomes" id="UP001201812"/>
    </source>
</evidence>
<dbReference type="GO" id="GO:0003723">
    <property type="term" value="F:RNA binding"/>
    <property type="evidence" value="ECO:0007669"/>
    <property type="project" value="TreeGrafter"/>
</dbReference>
<keyword evidence="2" id="KW-0488">Methylation</keyword>
<name>A0AAD4QYC6_9BILA</name>
<reference evidence="8" key="1">
    <citation type="submission" date="2022-01" db="EMBL/GenBank/DDBJ databases">
        <title>Genome Sequence Resource for Two Populations of Ditylenchus destructor, the Migratory Endoparasitic Phytonematode.</title>
        <authorList>
            <person name="Zhang H."/>
            <person name="Lin R."/>
            <person name="Xie B."/>
        </authorList>
    </citation>
    <scope>NUCLEOTIDE SEQUENCE</scope>
    <source>
        <strain evidence="8">BazhouSP</strain>
    </source>
</reference>
<keyword evidence="9" id="KW-1185">Reference proteome</keyword>
<dbReference type="SMART" id="SM00513">
    <property type="entry name" value="SAP"/>
    <property type="match status" value="1"/>
</dbReference>
<dbReference type="Pfam" id="PF02037">
    <property type="entry name" value="SAP"/>
    <property type="match status" value="1"/>
</dbReference>
<dbReference type="SMART" id="SM00449">
    <property type="entry name" value="SPRY"/>
    <property type="match status" value="1"/>
</dbReference>
<dbReference type="GO" id="GO:0000380">
    <property type="term" value="P:alternative mRNA splicing, via spliceosome"/>
    <property type="evidence" value="ECO:0007669"/>
    <property type="project" value="TreeGrafter"/>
</dbReference>
<protein>
    <submittedName>
        <fullName evidence="8">AAA domain-containing protein</fullName>
    </submittedName>
</protein>
<feature type="compositionally biased region" description="Acidic residues" evidence="5">
    <location>
        <begin position="675"/>
        <end position="685"/>
    </location>
</feature>
<dbReference type="SUPFAM" id="SSF49899">
    <property type="entry name" value="Concanavalin A-like lectins/glucanases"/>
    <property type="match status" value="1"/>
</dbReference>
<keyword evidence="4" id="KW-0539">Nucleus</keyword>
<dbReference type="InterPro" id="IPR036361">
    <property type="entry name" value="SAP_dom_sf"/>
</dbReference>
<dbReference type="Gene3D" id="2.60.120.920">
    <property type="match status" value="1"/>
</dbReference>
<dbReference type="SUPFAM" id="SSF52540">
    <property type="entry name" value="P-loop containing nucleoside triphosphate hydrolases"/>
    <property type="match status" value="1"/>
</dbReference>
<dbReference type="SUPFAM" id="SSF68906">
    <property type="entry name" value="SAP domain"/>
    <property type="match status" value="1"/>
</dbReference>
<feature type="compositionally biased region" description="Basic and acidic residues" evidence="5">
    <location>
        <begin position="294"/>
        <end position="315"/>
    </location>
</feature>
<evidence type="ECO:0000256" key="3">
    <source>
        <dbReference type="ARBA" id="ARBA00022553"/>
    </source>
</evidence>
<dbReference type="GO" id="GO:0005634">
    <property type="term" value="C:nucleus"/>
    <property type="evidence" value="ECO:0007669"/>
    <property type="project" value="UniProtKB-SubCell"/>
</dbReference>
<dbReference type="InterPro" id="IPR013320">
    <property type="entry name" value="ConA-like_dom_sf"/>
</dbReference>
<evidence type="ECO:0000256" key="5">
    <source>
        <dbReference type="SAM" id="MobiDB-lite"/>
    </source>
</evidence>
<feature type="compositionally biased region" description="Polar residues" evidence="5">
    <location>
        <begin position="489"/>
        <end position="505"/>
    </location>
</feature>
<feature type="region of interest" description="Disordered" evidence="5">
    <location>
        <begin position="339"/>
        <end position="358"/>
    </location>
</feature>
<feature type="region of interest" description="Disordered" evidence="5">
    <location>
        <begin position="473"/>
        <end position="723"/>
    </location>
</feature>
<dbReference type="InterPro" id="IPR003877">
    <property type="entry name" value="SPRY_dom"/>
</dbReference>
<dbReference type="AlphaFoldDB" id="A0AAD4QYC6"/>
<dbReference type="PANTHER" id="PTHR12381:SF56">
    <property type="entry name" value="B30.2_SPRY DOMAIN-CONTAINING PROTEIN-RELATED"/>
    <property type="match status" value="1"/>
</dbReference>
<feature type="domain" description="B30.2/SPRY" evidence="6">
    <location>
        <begin position="806"/>
        <end position="998"/>
    </location>
</feature>
<dbReference type="InterPro" id="IPR001870">
    <property type="entry name" value="B30.2/SPRY"/>
</dbReference>
<feature type="compositionally biased region" description="Basic and acidic residues" evidence="5">
    <location>
        <begin position="764"/>
        <end position="776"/>
    </location>
</feature>
<dbReference type="EMBL" id="JAKKPZ010000030">
    <property type="protein sequence ID" value="KAI1709460.1"/>
    <property type="molecule type" value="Genomic_DNA"/>
</dbReference>
<feature type="region of interest" description="Disordered" evidence="5">
    <location>
        <begin position="1230"/>
        <end position="1262"/>
    </location>
</feature>
<feature type="compositionally biased region" description="Basic and acidic residues" evidence="5">
    <location>
        <begin position="515"/>
        <end position="528"/>
    </location>
</feature>
<organism evidence="8 9">
    <name type="scientific">Ditylenchus destructor</name>
    <dbReference type="NCBI Taxonomy" id="166010"/>
    <lineage>
        <taxon>Eukaryota</taxon>
        <taxon>Metazoa</taxon>
        <taxon>Ecdysozoa</taxon>
        <taxon>Nematoda</taxon>
        <taxon>Chromadorea</taxon>
        <taxon>Rhabditida</taxon>
        <taxon>Tylenchina</taxon>
        <taxon>Tylenchomorpha</taxon>
        <taxon>Sphaerularioidea</taxon>
        <taxon>Anguinidae</taxon>
        <taxon>Anguininae</taxon>
        <taxon>Ditylenchus</taxon>
    </lineage>
</organism>
<evidence type="ECO:0000256" key="2">
    <source>
        <dbReference type="ARBA" id="ARBA00022481"/>
    </source>
</evidence>
<dbReference type="PANTHER" id="PTHR12381">
    <property type="entry name" value="HETEROGENEOUS NUCLEAR RIBONUCLEOPROTEIN U FAMILY MEMBER"/>
    <property type="match status" value="1"/>
</dbReference>
<feature type="domain" description="SAP" evidence="7">
    <location>
        <begin position="20"/>
        <end position="54"/>
    </location>
</feature>
<evidence type="ECO:0000256" key="4">
    <source>
        <dbReference type="ARBA" id="ARBA00023242"/>
    </source>
</evidence>
<evidence type="ECO:0000256" key="1">
    <source>
        <dbReference type="ARBA" id="ARBA00004123"/>
    </source>
</evidence>
<gene>
    <name evidence="8" type="ORF">DdX_11247</name>
</gene>
<dbReference type="PROSITE" id="PS50188">
    <property type="entry name" value="B302_SPRY"/>
    <property type="match status" value="1"/>
</dbReference>
<dbReference type="InterPro" id="IPR035778">
    <property type="entry name" value="SPRY_hnRNP_U"/>
</dbReference>
<dbReference type="Pfam" id="PF00622">
    <property type="entry name" value="SPRY"/>
    <property type="match status" value="1"/>
</dbReference>
<evidence type="ECO:0000259" key="6">
    <source>
        <dbReference type="PROSITE" id="PS50188"/>
    </source>
</evidence>
<feature type="region of interest" description="Disordered" evidence="5">
    <location>
        <begin position="77"/>
        <end position="121"/>
    </location>
</feature>
<dbReference type="Pfam" id="PF13671">
    <property type="entry name" value="AAA_33"/>
    <property type="match status" value="1"/>
</dbReference>
<feature type="compositionally biased region" description="Acidic residues" evidence="5">
    <location>
        <begin position="753"/>
        <end position="763"/>
    </location>
</feature>
<feature type="region of interest" description="Disordered" evidence="5">
    <location>
        <begin position="735"/>
        <end position="778"/>
    </location>
</feature>
<dbReference type="Gene3D" id="1.10.720.30">
    <property type="entry name" value="SAP domain"/>
    <property type="match status" value="1"/>
</dbReference>
<evidence type="ECO:0000259" key="7">
    <source>
        <dbReference type="PROSITE" id="PS50800"/>
    </source>
</evidence>
<feature type="region of interest" description="Disordered" evidence="5">
    <location>
        <begin position="363"/>
        <end position="430"/>
    </location>
</feature>
<dbReference type="InterPro" id="IPR043136">
    <property type="entry name" value="B30.2/SPRY_sf"/>
</dbReference>
<dbReference type="InterPro" id="IPR003034">
    <property type="entry name" value="SAP_dom"/>
</dbReference>
<dbReference type="InterPro" id="IPR027417">
    <property type="entry name" value="P-loop_NTPase"/>
</dbReference>
<dbReference type="PROSITE" id="PS50800">
    <property type="entry name" value="SAP"/>
    <property type="match status" value="1"/>
</dbReference>